<dbReference type="InterPro" id="IPR012533">
    <property type="entry name" value="YcnI-copper_dom"/>
</dbReference>
<feature type="signal peptide" evidence="3">
    <location>
        <begin position="1"/>
        <end position="29"/>
    </location>
</feature>
<feature type="chain" id="PRO_5010176809" evidence="3">
    <location>
        <begin position="30"/>
        <end position="227"/>
    </location>
</feature>
<organism evidence="5 6">
    <name type="scientific">Alicyclobacillus macrosporangiidus</name>
    <dbReference type="NCBI Taxonomy" id="392015"/>
    <lineage>
        <taxon>Bacteria</taxon>
        <taxon>Bacillati</taxon>
        <taxon>Bacillota</taxon>
        <taxon>Bacilli</taxon>
        <taxon>Bacillales</taxon>
        <taxon>Alicyclobacillaceae</taxon>
        <taxon>Alicyclobacillus</taxon>
    </lineage>
</organism>
<dbReference type="InterPro" id="IPR038507">
    <property type="entry name" value="YcnI-like_sf"/>
</dbReference>
<dbReference type="STRING" id="392015.SAMN05421543_11412"/>
<evidence type="ECO:0000313" key="6">
    <source>
        <dbReference type="Proteomes" id="UP000183508"/>
    </source>
</evidence>
<evidence type="ECO:0000313" key="5">
    <source>
        <dbReference type="EMBL" id="SFU93156.1"/>
    </source>
</evidence>
<keyword evidence="2" id="KW-0812">Transmembrane</keyword>
<evidence type="ECO:0000259" key="4">
    <source>
        <dbReference type="Pfam" id="PF07987"/>
    </source>
</evidence>
<keyword evidence="2" id="KW-1133">Transmembrane helix</keyword>
<dbReference type="eggNOG" id="COG4549">
    <property type="taxonomic scope" value="Bacteria"/>
</dbReference>
<evidence type="ECO:0000256" key="2">
    <source>
        <dbReference type="SAM" id="Phobius"/>
    </source>
</evidence>
<accession>A0A1I7K6X2</accession>
<keyword evidence="3" id="KW-0732">Signal</keyword>
<dbReference type="CDD" id="cd08545">
    <property type="entry name" value="YcnI_like"/>
    <property type="match status" value="1"/>
</dbReference>
<reference evidence="6" key="1">
    <citation type="submission" date="2016-10" db="EMBL/GenBank/DDBJ databases">
        <authorList>
            <person name="Varghese N."/>
        </authorList>
    </citation>
    <scope>NUCLEOTIDE SEQUENCE [LARGE SCALE GENOMIC DNA]</scope>
    <source>
        <strain evidence="6">DSM 17980</strain>
    </source>
</reference>
<dbReference type="Pfam" id="PF07987">
    <property type="entry name" value="DUF1775"/>
    <property type="match status" value="1"/>
</dbReference>
<evidence type="ECO:0000256" key="3">
    <source>
        <dbReference type="SAM" id="SignalP"/>
    </source>
</evidence>
<feature type="domain" description="YncI copper-binding" evidence="4">
    <location>
        <begin position="30"/>
        <end position="148"/>
    </location>
</feature>
<feature type="region of interest" description="Disordered" evidence="1">
    <location>
        <begin position="163"/>
        <end position="196"/>
    </location>
</feature>
<evidence type="ECO:0000256" key="1">
    <source>
        <dbReference type="SAM" id="MobiDB-lite"/>
    </source>
</evidence>
<sequence length="227" mass="23588">MMFTKRMTVWSAAGALAATLVLGAPAVWAHVTVSPKTSTTGAWEKYTMRVPTEKDVPTVKVVLKVPDGVTFEQYEPVPGWTVSEDKDASGRVTRVTWTATGAGIAPGQFQEFSFVGQNPKQAGSVAWDAYQYYKDGSIVEWTGQPGADTPHSVTDILAAAPAGTQPAGTANTTGAPAAGTNTAAPAAPASGTAESRAPGWPGIVSVIALVLSVISLGTAWLSRRTNR</sequence>
<feature type="transmembrane region" description="Helical" evidence="2">
    <location>
        <begin position="200"/>
        <end position="221"/>
    </location>
</feature>
<proteinExistence type="predicted"/>
<protein>
    <submittedName>
        <fullName evidence="5">Uncharacterized protein YcnI</fullName>
    </submittedName>
</protein>
<keyword evidence="6" id="KW-1185">Reference proteome</keyword>
<gene>
    <name evidence="5" type="ORF">SAMN05421543_11412</name>
</gene>
<keyword evidence="2" id="KW-0472">Membrane</keyword>
<dbReference type="Gene3D" id="2.60.40.2230">
    <property type="entry name" value="Uncharacterised protein YcnI-like PF07987, DUF1775"/>
    <property type="match status" value="1"/>
</dbReference>
<name>A0A1I7K6X2_9BACL</name>
<feature type="compositionally biased region" description="Low complexity" evidence="1">
    <location>
        <begin position="163"/>
        <end position="193"/>
    </location>
</feature>
<dbReference type="EMBL" id="FPBV01000014">
    <property type="protein sequence ID" value="SFU93156.1"/>
    <property type="molecule type" value="Genomic_DNA"/>
</dbReference>
<dbReference type="Proteomes" id="UP000183508">
    <property type="component" value="Unassembled WGS sequence"/>
</dbReference>
<dbReference type="AlphaFoldDB" id="A0A1I7K6X2"/>